<evidence type="ECO:0000313" key="17">
    <source>
        <dbReference type="Proteomes" id="UP000221653"/>
    </source>
</evidence>
<feature type="transmembrane region" description="Helical" evidence="14">
    <location>
        <begin position="249"/>
        <end position="273"/>
    </location>
</feature>
<dbReference type="Proteomes" id="UP000221653">
    <property type="component" value="Unassembled WGS sequence"/>
</dbReference>
<dbReference type="GO" id="GO:0005886">
    <property type="term" value="C:plasma membrane"/>
    <property type="evidence" value="ECO:0007669"/>
    <property type="project" value="TreeGrafter"/>
</dbReference>
<keyword evidence="4 12" id="KW-0812">Transmembrane</keyword>
<gene>
    <name evidence="16" type="ORF">ATK06_0835</name>
</gene>
<evidence type="ECO:0000259" key="15">
    <source>
        <dbReference type="Pfam" id="PF02096"/>
    </source>
</evidence>
<evidence type="ECO:0000256" key="14">
    <source>
        <dbReference type="SAM" id="Phobius"/>
    </source>
</evidence>
<feature type="transmembrane region" description="Helical" evidence="14">
    <location>
        <begin position="31"/>
        <end position="55"/>
    </location>
</feature>
<organism evidence="16 17">
    <name type="scientific">Corynebacterium renale</name>
    <dbReference type="NCBI Taxonomy" id="1724"/>
    <lineage>
        <taxon>Bacteria</taxon>
        <taxon>Bacillati</taxon>
        <taxon>Actinomycetota</taxon>
        <taxon>Actinomycetes</taxon>
        <taxon>Mycobacteriales</taxon>
        <taxon>Corynebacteriaceae</taxon>
        <taxon>Corynebacterium</taxon>
    </lineage>
</organism>
<sequence length="365" mass="41350">MLDLFAYPVSAVMKLWHLLLHNVLGLSQDTAWVLALFGLVVTIRSFIAPLFWIQFKSGRISMLMRPEHKALEERDKHATTPEELAAVADAKKELKERYNHKPLAGCLTVFVQFPAFLGLYRVVLSMARPEEGFGADYHPPIGVLDHADITSFLSSTFAGIPLAAYRRMPDSDLAALGTNTADVTALTQVLLLLVILATTFNMALSTWRNRQSLDWDSRVGRGLFYFLVAMSIATPFMLASAGWNGPVPIAVLLYWFANNLWTFGQTAVLHLLLNIRYPLSDEYRAHSAQRRAAFKDSVRERRAHKWWVRRRRLASFKASNREALARDKAERATAKREEKAAAAQRKKARAKAQAQLREQQKNQME</sequence>
<dbReference type="PANTHER" id="PTHR12428">
    <property type="entry name" value="OXA1"/>
    <property type="match status" value="1"/>
</dbReference>
<feature type="transmembrane region" description="Helical" evidence="14">
    <location>
        <begin position="224"/>
        <end position="243"/>
    </location>
</feature>
<evidence type="ECO:0000256" key="6">
    <source>
        <dbReference type="ARBA" id="ARBA00023136"/>
    </source>
</evidence>
<dbReference type="InterPro" id="IPR028055">
    <property type="entry name" value="YidC/Oxa/ALB_C"/>
</dbReference>
<reference evidence="16 17" key="1">
    <citation type="submission" date="2017-10" db="EMBL/GenBank/DDBJ databases">
        <title>Sequencing the genomes of 1000 actinobacteria strains.</title>
        <authorList>
            <person name="Klenk H.-P."/>
        </authorList>
    </citation>
    <scope>NUCLEOTIDE SEQUENCE [LARGE SCALE GENOMIC DNA]</scope>
    <source>
        <strain evidence="16 17">DSM 20688</strain>
    </source>
</reference>
<evidence type="ECO:0000256" key="9">
    <source>
        <dbReference type="ARBA" id="ARBA00031538"/>
    </source>
</evidence>
<dbReference type="GO" id="GO:0051205">
    <property type="term" value="P:protein insertion into membrane"/>
    <property type="evidence" value="ECO:0007669"/>
    <property type="project" value="TreeGrafter"/>
</dbReference>
<evidence type="ECO:0000256" key="11">
    <source>
        <dbReference type="ARBA" id="ARBA00033342"/>
    </source>
</evidence>
<comment type="caution">
    <text evidence="16">The sequence shown here is derived from an EMBL/GenBank/DDBJ whole genome shotgun (WGS) entry which is preliminary data.</text>
</comment>
<evidence type="ECO:0000256" key="1">
    <source>
        <dbReference type="ARBA" id="ARBA00004141"/>
    </source>
</evidence>
<proteinExistence type="inferred from homology"/>
<evidence type="ECO:0000256" key="13">
    <source>
        <dbReference type="SAM" id="MobiDB-lite"/>
    </source>
</evidence>
<feature type="region of interest" description="Disordered" evidence="13">
    <location>
        <begin position="325"/>
        <end position="365"/>
    </location>
</feature>
<comment type="subcellular location">
    <subcellularLocation>
        <location evidence="1 12">Membrane</location>
        <topology evidence="1 12">Multi-pass membrane protein</topology>
    </subcellularLocation>
</comment>
<keyword evidence="17" id="KW-1185">Reference proteome</keyword>
<feature type="compositionally biased region" description="Basic and acidic residues" evidence="13">
    <location>
        <begin position="325"/>
        <end position="340"/>
    </location>
</feature>
<evidence type="ECO:0000256" key="4">
    <source>
        <dbReference type="ARBA" id="ARBA00022692"/>
    </source>
</evidence>
<dbReference type="NCBIfam" id="TIGR03592">
    <property type="entry name" value="yidC_oxa1_cterm"/>
    <property type="match status" value="1"/>
</dbReference>
<dbReference type="EMBL" id="PDJF01000001">
    <property type="protein sequence ID" value="PFG27756.1"/>
    <property type="molecule type" value="Genomic_DNA"/>
</dbReference>
<evidence type="ECO:0000256" key="10">
    <source>
        <dbReference type="ARBA" id="ARBA00033245"/>
    </source>
</evidence>
<dbReference type="InterPro" id="IPR001708">
    <property type="entry name" value="YidC/ALB3/OXA1/COX18"/>
</dbReference>
<protein>
    <recommendedName>
        <fullName evidence="3">Membrane protein insertase YidC</fullName>
    </recommendedName>
    <alternativeName>
        <fullName evidence="11">Foldase YidC</fullName>
    </alternativeName>
    <alternativeName>
        <fullName evidence="10">Membrane integrase YidC</fullName>
    </alternativeName>
    <alternativeName>
        <fullName evidence="9">Membrane protein YidC</fullName>
    </alternativeName>
</protein>
<dbReference type="Pfam" id="PF02096">
    <property type="entry name" value="60KD_IMP"/>
    <property type="match status" value="1"/>
</dbReference>
<keyword evidence="6 14" id="KW-0472">Membrane</keyword>
<name>A0A2A9DN11_9CORY</name>
<comment type="function">
    <text evidence="7">Required for the insertion and/or proper folding and/or complex formation of integral membrane proteins into the membrane. Involved in integration of membrane proteins that insert both dependently and independently of the Sec translocase complex, as well as at least some lipoproteins. Aids folding of multispanning membrane proteins.</text>
</comment>
<evidence type="ECO:0000256" key="7">
    <source>
        <dbReference type="ARBA" id="ARBA00025034"/>
    </source>
</evidence>
<dbReference type="OrthoDB" id="9780552at2"/>
<comment type="similarity">
    <text evidence="2">Belongs to the OXA1/ALB3/YidC family. Type 1 subfamily.</text>
</comment>
<feature type="transmembrane region" description="Helical" evidence="14">
    <location>
        <begin position="102"/>
        <end position="123"/>
    </location>
</feature>
<dbReference type="STRING" id="1724.GCA_001044175_02439"/>
<evidence type="ECO:0000256" key="12">
    <source>
        <dbReference type="RuleBase" id="RU003945"/>
    </source>
</evidence>
<dbReference type="GO" id="GO:0032977">
    <property type="term" value="F:membrane insertase activity"/>
    <property type="evidence" value="ECO:0007669"/>
    <property type="project" value="InterPro"/>
</dbReference>
<dbReference type="PANTHER" id="PTHR12428:SF65">
    <property type="entry name" value="CYTOCHROME C OXIDASE ASSEMBLY PROTEIN COX18, MITOCHONDRIAL"/>
    <property type="match status" value="1"/>
</dbReference>
<evidence type="ECO:0000313" key="16">
    <source>
        <dbReference type="EMBL" id="PFG27756.1"/>
    </source>
</evidence>
<accession>A0A2A9DN11</accession>
<evidence type="ECO:0000256" key="5">
    <source>
        <dbReference type="ARBA" id="ARBA00022989"/>
    </source>
</evidence>
<comment type="subunit">
    <text evidence="8">Interacts with the Sec translocase complex via SecD. Specifically interacts with transmembrane segments of nascent integral membrane proteins during membrane integration.</text>
</comment>
<dbReference type="AlphaFoldDB" id="A0A2A9DN11"/>
<evidence type="ECO:0000256" key="8">
    <source>
        <dbReference type="ARBA" id="ARBA00026028"/>
    </source>
</evidence>
<evidence type="ECO:0000256" key="2">
    <source>
        <dbReference type="ARBA" id="ARBA00010527"/>
    </source>
</evidence>
<evidence type="ECO:0000256" key="3">
    <source>
        <dbReference type="ARBA" id="ARBA00015325"/>
    </source>
</evidence>
<dbReference type="NCBIfam" id="NF001300">
    <property type="entry name" value="PRK00247.1"/>
    <property type="match status" value="1"/>
</dbReference>
<feature type="transmembrane region" description="Helical" evidence="14">
    <location>
        <begin position="185"/>
        <end position="204"/>
    </location>
</feature>
<keyword evidence="5 14" id="KW-1133">Transmembrane helix</keyword>
<feature type="domain" description="Membrane insertase YidC/Oxa/ALB C-terminal" evidence="15">
    <location>
        <begin position="32"/>
        <end position="269"/>
    </location>
</feature>
<dbReference type="RefSeq" id="WP_048381134.1">
    <property type="nucleotide sequence ID" value="NZ_LDYE01000009.1"/>
</dbReference>